<name>A0ABP0I137_9DINO</name>
<dbReference type="PANTHER" id="PTHR12320:SF1">
    <property type="entry name" value="PROTEIN PHOSPHATASE PTC7 HOMOLOG"/>
    <property type="match status" value="1"/>
</dbReference>
<evidence type="ECO:0000313" key="2">
    <source>
        <dbReference type="Proteomes" id="UP001642464"/>
    </source>
</evidence>
<dbReference type="Proteomes" id="UP001642464">
    <property type="component" value="Unassembled WGS sequence"/>
</dbReference>
<dbReference type="InterPro" id="IPR036457">
    <property type="entry name" value="PPM-type-like_dom_sf"/>
</dbReference>
<dbReference type="InterPro" id="IPR039123">
    <property type="entry name" value="PPTC7"/>
</dbReference>
<keyword evidence="2" id="KW-1185">Reference proteome</keyword>
<accession>A0ABP0I137</accession>
<evidence type="ECO:0000313" key="1">
    <source>
        <dbReference type="EMBL" id="CAK8996313.1"/>
    </source>
</evidence>
<dbReference type="SMART" id="SM00331">
    <property type="entry name" value="PP2C_SIG"/>
    <property type="match status" value="1"/>
</dbReference>
<organism evidence="1 2">
    <name type="scientific">Durusdinium trenchii</name>
    <dbReference type="NCBI Taxonomy" id="1381693"/>
    <lineage>
        <taxon>Eukaryota</taxon>
        <taxon>Sar</taxon>
        <taxon>Alveolata</taxon>
        <taxon>Dinophyceae</taxon>
        <taxon>Suessiales</taxon>
        <taxon>Symbiodiniaceae</taxon>
        <taxon>Durusdinium</taxon>
    </lineage>
</organism>
<dbReference type="PANTHER" id="PTHR12320">
    <property type="entry name" value="PROTEIN PHOSPHATASE 2C"/>
    <property type="match status" value="1"/>
</dbReference>
<comment type="caution">
    <text evidence="1">The sequence shown here is derived from an EMBL/GenBank/DDBJ whole genome shotgun (WGS) entry which is preliminary data.</text>
</comment>
<dbReference type="PROSITE" id="PS51746">
    <property type="entry name" value="PPM_2"/>
    <property type="match status" value="1"/>
</dbReference>
<dbReference type="Gene3D" id="3.60.40.10">
    <property type="entry name" value="PPM-type phosphatase domain"/>
    <property type="match status" value="1"/>
</dbReference>
<dbReference type="SUPFAM" id="SSF81606">
    <property type="entry name" value="PP2C-like"/>
    <property type="match status" value="1"/>
</dbReference>
<gene>
    <name evidence="1" type="ORF">SCF082_LOCUS4732</name>
</gene>
<sequence>MAAVLRRVRPVLQAPWRVAAWHLPHCGARQERCFSDFITASDEGTGRLRLAFAAACLPHPEKVEKGGEDGYFACPARRAFGVADGVGGWADNGVDPGLFARRLLQLCLEGIEEQSDLHEALLEATQRILKEKLEGGSTALLGQLDGSTMGILNLGDSGAMLLRPALRTPPQSDSPLLFPRVVFRSCDQTHYFNCPYQLGSGNAPVEAPDFIRVRVRIGDLVVAATDGVFDNLFDHQVQAIVAQQLGKAWSQGAPVTPHLNGLATSIAKQAQRIGQQEDHKDIITPFALAAHSEGLSFRGGKLDDTTVVVGLVCSDTGEGGPGDQALLNNF</sequence>
<reference evidence="1 2" key="1">
    <citation type="submission" date="2024-02" db="EMBL/GenBank/DDBJ databases">
        <authorList>
            <person name="Chen Y."/>
            <person name="Shah S."/>
            <person name="Dougan E. K."/>
            <person name="Thang M."/>
            <person name="Chan C."/>
        </authorList>
    </citation>
    <scope>NUCLEOTIDE SEQUENCE [LARGE SCALE GENOMIC DNA]</scope>
</reference>
<protein>
    <submittedName>
        <fullName evidence="1">Probable protein phosphatase 2C 80 (AtPP2C80)</fullName>
    </submittedName>
</protein>
<dbReference type="InterPro" id="IPR001932">
    <property type="entry name" value="PPM-type_phosphatase-like_dom"/>
</dbReference>
<dbReference type="SMART" id="SM00332">
    <property type="entry name" value="PP2Cc"/>
    <property type="match status" value="1"/>
</dbReference>
<proteinExistence type="predicted"/>
<dbReference type="EMBL" id="CAXAMM010002481">
    <property type="protein sequence ID" value="CAK8996313.1"/>
    <property type="molecule type" value="Genomic_DNA"/>
</dbReference>